<feature type="domain" description="DUF7948" evidence="2">
    <location>
        <begin position="85"/>
        <end position="245"/>
    </location>
</feature>
<sequence>MFRRLLGALCVTAVLLVSREALCQPGSVAARAPGSPPSPVFLPGIAPAPEGAAGHFELRHPGASALFTGTGLALRLSTGDQRARELGWQVAGGRATRPRAEKPREAKLHRLLGARDAWEPGLPTYAGLRYSGVLPGVDLWFEERAEGLEYGFRAERGADLRRVKLEYTGALAVRVVEQGRALEVELPEGVLRERGLRCSQEAEDGASWEVECRFAEARRVGTGRWEYAIEVSVERPELPVVVDPVILWNSYLGGLGTLNGIWDIEQNGAGELFIAGSIGVSPSTPPRSESTVFGSGGGGADVVVAKYQRDGTLAWSVLLGGNGIELGRALALGAAGEVYVAGTTTSLSVQWERPSGTQSSISLGSADGFVARIAASGSELEWFQRIGGNGDDLIQNMLRTANGQLYVIGDTTSNNIPDLKGTPKTILGSEAFLTRIDPSAPTPKVLWTVLFQGMGNESLYDLLDEDGFMYVTGSTSSFSADGSLDALVAVVRGIDSEPELVQELHLGGSGNEEGRAVRFSGPAAQREVRVFGTTRSDNFGGGARGGADIFVATYPTWSLDPTMRQKALKLLGSDGEDILICVSADASGQVYLGGTTSAVRSFPMTGGGFDSTYSGGEVDGFVARVGLEGEPAIQWASYVGGEGRDEVYALRVDALDPTRLLLGGSTTSKDLPYSGDGYSPSPNPNAFNAMFLLSVDLDASPEPDGGTMGPFSPLGWSCGSTAPRGAPGAWGLVTLVGLGLLGSRRRKRLAPRV</sequence>
<feature type="chain" id="PRO_5047546489" evidence="1">
    <location>
        <begin position="24"/>
        <end position="753"/>
    </location>
</feature>
<name>A0ABX9JLY8_9BACT</name>
<dbReference type="EMBL" id="QUMU01000020">
    <property type="protein sequence ID" value="REG20670.1"/>
    <property type="molecule type" value="Genomic_DNA"/>
</dbReference>
<dbReference type="Proteomes" id="UP000256345">
    <property type="component" value="Unassembled WGS sequence"/>
</dbReference>
<evidence type="ECO:0000259" key="2">
    <source>
        <dbReference type="Pfam" id="PF25778"/>
    </source>
</evidence>
<comment type="caution">
    <text evidence="3">The sequence shown here is derived from an EMBL/GenBank/DDBJ whole genome shotgun (WGS) entry which is preliminary data.</text>
</comment>
<dbReference type="InterPro" id="IPR057708">
    <property type="entry name" value="DUF7948"/>
</dbReference>
<organism evidence="3 4">
    <name type="scientific">Archangium gephyra</name>
    <dbReference type="NCBI Taxonomy" id="48"/>
    <lineage>
        <taxon>Bacteria</taxon>
        <taxon>Pseudomonadati</taxon>
        <taxon>Myxococcota</taxon>
        <taxon>Myxococcia</taxon>
        <taxon>Myxococcales</taxon>
        <taxon>Cystobacterineae</taxon>
        <taxon>Archangiaceae</taxon>
        <taxon>Archangium</taxon>
    </lineage>
</organism>
<dbReference type="PANTHER" id="PTHR35580">
    <property type="entry name" value="CELL SURFACE GLYCOPROTEIN (S-LAYER PROTEIN)-LIKE PROTEIN"/>
    <property type="match status" value="1"/>
</dbReference>
<evidence type="ECO:0000313" key="3">
    <source>
        <dbReference type="EMBL" id="REG20670.1"/>
    </source>
</evidence>
<dbReference type="InterPro" id="IPR052918">
    <property type="entry name" value="Motility_Chemotaxis_Reg"/>
</dbReference>
<dbReference type="Pfam" id="PF25778">
    <property type="entry name" value="DUF7948"/>
    <property type="match status" value="1"/>
</dbReference>
<reference evidence="3 4" key="1">
    <citation type="submission" date="2018-08" db="EMBL/GenBank/DDBJ databases">
        <title>Genomic Encyclopedia of Archaeal and Bacterial Type Strains, Phase II (KMG-II): from individual species to whole genera.</title>
        <authorList>
            <person name="Goeker M."/>
        </authorList>
    </citation>
    <scope>NUCLEOTIDE SEQUENCE [LARGE SCALE GENOMIC DNA]</scope>
    <source>
        <strain evidence="3 4">DSM 2261</strain>
    </source>
</reference>
<gene>
    <name evidence="3" type="ORF">ATI61_12024</name>
</gene>
<protein>
    <submittedName>
        <fullName evidence="3">MYXO-CTERM domain-containing protein</fullName>
    </submittedName>
</protein>
<evidence type="ECO:0000256" key="1">
    <source>
        <dbReference type="SAM" id="SignalP"/>
    </source>
</evidence>
<proteinExistence type="predicted"/>
<dbReference type="PANTHER" id="PTHR35580:SF1">
    <property type="entry name" value="PHYTASE-LIKE DOMAIN-CONTAINING PROTEIN"/>
    <property type="match status" value="1"/>
</dbReference>
<evidence type="ECO:0000313" key="4">
    <source>
        <dbReference type="Proteomes" id="UP000256345"/>
    </source>
</evidence>
<accession>A0ABX9JLY8</accession>
<dbReference type="RefSeq" id="WP_156349847.1">
    <property type="nucleotide sequence ID" value="NZ_CP011509.1"/>
</dbReference>
<keyword evidence="4" id="KW-1185">Reference proteome</keyword>
<keyword evidence="1" id="KW-0732">Signal</keyword>
<feature type="signal peptide" evidence="1">
    <location>
        <begin position="1"/>
        <end position="23"/>
    </location>
</feature>